<keyword evidence="7" id="KW-1185">Reference proteome</keyword>
<organism evidence="6 7">
    <name type="scientific">Profundibacter amoris</name>
    <dbReference type="NCBI Taxonomy" id="2171755"/>
    <lineage>
        <taxon>Bacteria</taxon>
        <taxon>Pseudomonadati</taxon>
        <taxon>Pseudomonadota</taxon>
        <taxon>Alphaproteobacteria</taxon>
        <taxon>Rhodobacterales</taxon>
        <taxon>Paracoccaceae</taxon>
        <taxon>Profundibacter</taxon>
    </lineage>
</organism>
<dbReference type="GO" id="GO:0003700">
    <property type="term" value="F:DNA-binding transcription factor activity"/>
    <property type="evidence" value="ECO:0007669"/>
    <property type="project" value="InterPro"/>
</dbReference>
<accession>A0A347UDL0</accession>
<dbReference type="SUPFAM" id="SSF46955">
    <property type="entry name" value="Putative DNA-binding domain"/>
    <property type="match status" value="1"/>
</dbReference>
<dbReference type="SMART" id="SM00422">
    <property type="entry name" value="HTH_MERR"/>
    <property type="match status" value="1"/>
</dbReference>
<evidence type="ECO:0000313" key="6">
    <source>
        <dbReference type="EMBL" id="AXX96938.1"/>
    </source>
</evidence>
<evidence type="ECO:0000259" key="5">
    <source>
        <dbReference type="PROSITE" id="PS50937"/>
    </source>
</evidence>
<name>A0A347UDL0_9RHOB</name>
<evidence type="ECO:0000313" key="7">
    <source>
        <dbReference type="Proteomes" id="UP000261704"/>
    </source>
</evidence>
<reference evidence="6 7" key="1">
    <citation type="submission" date="2018-09" db="EMBL/GenBank/DDBJ databases">
        <title>Profundibacter amoris BAR1 gen. nov., sp. nov., a new member of the Roseobacter clade isolated at Lokis Castle Vent Field on the Arctic Mid-Oceanic Ridge.</title>
        <authorList>
            <person name="Le Moine Bauer S."/>
            <person name="Sjoeberg A.G."/>
            <person name="L'Haridon S."/>
            <person name="Stokke R."/>
            <person name="Roalkvam I."/>
            <person name="Steen I.H."/>
            <person name="Dahle H."/>
        </authorList>
    </citation>
    <scope>NUCLEOTIDE SEQUENCE [LARGE SCALE GENOMIC DNA]</scope>
    <source>
        <strain evidence="6 7">BAR1</strain>
    </source>
</reference>
<dbReference type="RefSeq" id="WP_118941596.1">
    <property type="nucleotide sequence ID" value="NZ_CP032125.1"/>
</dbReference>
<dbReference type="Proteomes" id="UP000261704">
    <property type="component" value="Chromosome"/>
</dbReference>
<dbReference type="AlphaFoldDB" id="A0A347UDL0"/>
<protein>
    <submittedName>
        <fullName evidence="6">Redox-sensitive transcriptional activator SoxR</fullName>
    </submittedName>
</protein>
<dbReference type="GO" id="GO:0003677">
    <property type="term" value="F:DNA binding"/>
    <property type="evidence" value="ECO:0007669"/>
    <property type="project" value="UniProtKB-KW"/>
</dbReference>
<dbReference type="Gene3D" id="1.10.1660.10">
    <property type="match status" value="1"/>
</dbReference>
<evidence type="ECO:0000256" key="4">
    <source>
        <dbReference type="ARBA" id="ARBA00023125"/>
    </source>
</evidence>
<evidence type="ECO:0000256" key="1">
    <source>
        <dbReference type="ARBA" id="ARBA00022714"/>
    </source>
</evidence>
<dbReference type="PROSITE" id="PS50937">
    <property type="entry name" value="HTH_MERR_2"/>
    <property type="match status" value="1"/>
</dbReference>
<dbReference type="PANTHER" id="PTHR30204">
    <property type="entry name" value="REDOX-CYCLING DRUG-SENSING TRANSCRIPTIONAL ACTIVATOR SOXR"/>
    <property type="match status" value="1"/>
</dbReference>
<feature type="domain" description="HTH merR-type" evidence="5">
    <location>
        <begin position="6"/>
        <end position="74"/>
    </location>
</feature>
<keyword evidence="3" id="KW-0411">Iron-sulfur</keyword>
<dbReference type="InterPro" id="IPR010211">
    <property type="entry name" value="Redox-sen_tscrpt-act_SoxR"/>
</dbReference>
<dbReference type="InterPro" id="IPR047057">
    <property type="entry name" value="MerR_fam"/>
</dbReference>
<gene>
    <name evidence="6" type="primary">soxR</name>
    <name evidence="6" type="ORF">BAR1_02750</name>
</gene>
<dbReference type="PROSITE" id="PS00552">
    <property type="entry name" value="HTH_MERR_1"/>
    <property type="match status" value="1"/>
</dbReference>
<dbReference type="KEGG" id="pamo:BAR1_02750"/>
<dbReference type="InterPro" id="IPR000551">
    <property type="entry name" value="MerR-type_HTH_dom"/>
</dbReference>
<dbReference type="PANTHER" id="PTHR30204:SF0">
    <property type="entry name" value="REDOX-SENSITIVE TRANSCRIPTIONAL ACTIVATOR SOXR"/>
    <property type="match status" value="1"/>
</dbReference>
<dbReference type="PRINTS" id="PR00040">
    <property type="entry name" value="HTHMERR"/>
</dbReference>
<dbReference type="InterPro" id="IPR009061">
    <property type="entry name" value="DNA-bd_dom_put_sf"/>
</dbReference>
<dbReference type="OrthoDB" id="9802944at2"/>
<evidence type="ECO:0000256" key="2">
    <source>
        <dbReference type="ARBA" id="ARBA00023004"/>
    </source>
</evidence>
<dbReference type="GO" id="GO:0006979">
    <property type="term" value="P:response to oxidative stress"/>
    <property type="evidence" value="ECO:0007669"/>
    <property type="project" value="InterPro"/>
</dbReference>
<keyword evidence="2" id="KW-0408">Iron</keyword>
<sequence length="153" mass="17617">MRASDEMTIGNLARRTGLAVSAIRYYEEQGLVRPERNSGGQRRFRRSDIRRLSFVKIAQQFGYTLPKIASLMATLPEGRTPTKRDWEKISRSFRRTLDEQIQTLEQMRDNLDGCIGCGCLSLKICRLYNDQDRAARLGPGPRYMMGDRPKDLD</sequence>
<dbReference type="NCBIfam" id="TIGR01950">
    <property type="entry name" value="SoxR"/>
    <property type="match status" value="1"/>
</dbReference>
<keyword evidence="1" id="KW-0479">Metal-binding</keyword>
<dbReference type="Pfam" id="PF13411">
    <property type="entry name" value="MerR_1"/>
    <property type="match status" value="1"/>
</dbReference>
<keyword evidence="4" id="KW-0238">DNA-binding</keyword>
<dbReference type="GO" id="GO:0051537">
    <property type="term" value="F:2 iron, 2 sulfur cluster binding"/>
    <property type="evidence" value="ECO:0007669"/>
    <property type="project" value="UniProtKB-KW"/>
</dbReference>
<evidence type="ECO:0000256" key="3">
    <source>
        <dbReference type="ARBA" id="ARBA00023014"/>
    </source>
</evidence>
<dbReference type="EMBL" id="CP032125">
    <property type="protein sequence ID" value="AXX96938.1"/>
    <property type="molecule type" value="Genomic_DNA"/>
</dbReference>
<proteinExistence type="predicted"/>
<keyword evidence="1" id="KW-0001">2Fe-2S</keyword>